<organism evidence="2 3">
    <name type="scientific">Fictibacillus nanhaiensis</name>
    <dbReference type="NCBI Taxonomy" id="742169"/>
    <lineage>
        <taxon>Bacteria</taxon>
        <taxon>Bacillati</taxon>
        <taxon>Bacillota</taxon>
        <taxon>Bacilli</taxon>
        <taxon>Bacillales</taxon>
        <taxon>Fictibacillaceae</taxon>
        <taxon>Fictibacillus</taxon>
    </lineage>
</organism>
<gene>
    <name evidence="2" type="ORF">JYA63_15290</name>
</gene>
<proteinExistence type="predicted"/>
<protein>
    <recommendedName>
        <fullName evidence="1">Kanamycin nucleotidyltransferase C-terminal domain-containing protein</fullName>
    </recommendedName>
</protein>
<dbReference type="InterPro" id="IPR043519">
    <property type="entry name" value="NT_sf"/>
</dbReference>
<dbReference type="Proteomes" id="UP001296923">
    <property type="component" value="Unassembled WGS sequence"/>
</dbReference>
<dbReference type="EMBL" id="JAFHKR010000039">
    <property type="protein sequence ID" value="MBN3555641.1"/>
    <property type="molecule type" value="Genomic_DNA"/>
</dbReference>
<dbReference type="InterPro" id="IPR012481">
    <property type="entry name" value="KNTase_C"/>
</dbReference>
<dbReference type="RefSeq" id="WP_205726443.1">
    <property type="nucleotide sequence ID" value="NZ_JAFHKR010000039.1"/>
</dbReference>
<sequence>MNRWKPQEFTTDDRLYVAHEIFETLLRKYEERLISVAIEGSTAKGMDRPESDLELRVVVDGRESEWYAFFYKEMFVGISFNTVEKIHSKARSMDYEWCVKGDVFFTSKILYDPTNLYETLKEIALETESQTNFNILMKDALADMYEHVYKIFTLKDSDSIVAAHESRQVAYWTTMLVGLKNRHKFLSSRSMYEEAFSFQSLPDHFETNIKEVLSLHTDVEKLKRFVGDLWSTTSDWARIHGIRLEEDYLSFL</sequence>
<name>A0ABS2ZS14_9BACL</name>
<dbReference type="Pfam" id="PF07827">
    <property type="entry name" value="KNTase_C"/>
    <property type="match status" value="1"/>
</dbReference>
<comment type="caution">
    <text evidence="2">The sequence shown here is derived from an EMBL/GenBank/DDBJ whole genome shotgun (WGS) entry which is preliminary data.</text>
</comment>
<evidence type="ECO:0000259" key="1">
    <source>
        <dbReference type="Pfam" id="PF07827"/>
    </source>
</evidence>
<accession>A0ABS2ZS14</accession>
<dbReference type="SUPFAM" id="SSF81593">
    <property type="entry name" value="Nucleotidyltransferase substrate binding subunit/domain"/>
    <property type="match status" value="1"/>
</dbReference>
<dbReference type="SUPFAM" id="SSF81301">
    <property type="entry name" value="Nucleotidyltransferase"/>
    <property type="match status" value="1"/>
</dbReference>
<evidence type="ECO:0000313" key="2">
    <source>
        <dbReference type="EMBL" id="MBN3555641.1"/>
    </source>
</evidence>
<dbReference type="CDD" id="cd05403">
    <property type="entry name" value="NT_KNTase_like"/>
    <property type="match status" value="1"/>
</dbReference>
<dbReference type="Gene3D" id="3.30.460.10">
    <property type="entry name" value="Beta Polymerase, domain 2"/>
    <property type="match status" value="1"/>
</dbReference>
<reference evidence="2 3" key="1">
    <citation type="submission" date="2021-01" db="EMBL/GenBank/DDBJ databases">
        <title>Genome Sequencing of Type Strains.</title>
        <authorList>
            <person name="Lemaire J.F."/>
            <person name="Inderbitzin P."/>
            <person name="Collins S.B."/>
            <person name="Wespe N."/>
            <person name="Knight-Connoni V."/>
        </authorList>
    </citation>
    <scope>NUCLEOTIDE SEQUENCE [LARGE SCALE GENOMIC DNA]</scope>
    <source>
        <strain evidence="2 3">DSM 23009</strain>
    </source>
</reference>
<dbReference type="Gene3D" id="1.20.120.330">
    <property type="entry name" value="Nucleotidyltransferases domain 2"/>
    <property type="match status" value="1"/>
</dbReference>
<evidence type="ECO:0000313" key="3">
    <source>
        <dbReference type="Proteomes" id="UP001296923"/>
    </source>
</evidence>
<keyword evidence="3" id="KW-1185">Reference proteome</keyword>
<feature type="domain" description="Kanamycin nucleotidyltransferase C-terminal" evidence="1">
    <location>
        <begin position="115"/>
        <end position="242"/>
    </location>
</feature>